<dbReference type="AlphaFoldDB" id="A0A7C9F6Y6"/>
<dbReference type="InterPro" id="IPR014710">
    <property type="entry name" value="RmlC-like_jellyroll"/>
</dbReference>
<dbReference type="InterPro" id="IPR000595">
    <property type="entry name" value="cNMP-bd_dom"/>
</dbReference>
<evidence type="ECO:0000313" key="3">
    <source>
        <dbReference type="Proteomes" id="UP000479293"/>
    </source>
</evidence>
<evidence type="ECO:0000313" key="2">
    <source>
        <dbReference type="EMBL" id="MPR34766.1"/>
    </source>
</evidence>
<protein>
    <submittedName>
        <fullName evidence="2">Cyclic nucleotide-binding domain-containing protein</fullName>
    </submittedName>
</protein>
<dbReference type="Proteomes" id="UP000479293">
    <property type="component" value="Unassembled WGS sequence"/>
</dbReference>
<dbReference type="CDD" id="cd00038">
    <property type="entry name" value="CAP_ED"/>
    <property type="match status" value="1"/>
</dbReference>
<comment type="caution">
    <text evidence="2">The sequence shown here is derived from an EMBL/GenBank/DDBJ whole genome shotgun (WGS) entry which is preliminary data.</text>
</comment>
<dbReference type="InterPro" id="IPR018490">
    <property type="entry name" value="cNMP-bd_dom_sf"/>
</dbReference>
<sequence>MKSTSLFSHTMLPCHDRSRTEGRVLHNFCSMIDPLTQGATRLRGPVHQFAQITDEEWSRLAPHLFLKTFKKQENFVREGVVASEVGLVVEGAFRQFYNKDGEERTTDFFFEDQLVGAYMSCVTGKPSPVTIEALSEAMELAESRTVYGKVILVS</sequence>
<dbReference type="Gene3D" id="2.60.120.10">
    <property type="entry name" value="Jelly Rolls"/>
    <property type="match status" value="1"/>
</dbReference>
<keyword evidence="3" id="KW-1185">Reference proteome</keyword>
<name>A0A7C9F6Y6_9BACT</name>
<evidence type="ECO:0000259" key="1">
    <source>
        <dbReference type="PROSITE" id="PS50042"/>
    </source>
</evidence>
<dbReference type="SUPFAM" id="SSF51206">
    <property type="entry name" value="cAMP-binding domain-like"/>
    <property type="match status" value="1"/>
</dbReference>
<dbReference type="Pfam" id="PF00027">
    <property type="entry name" value="cNMP_binding"/>
    <property type="match status" value="1"/>
</dbReference>
<organism evidence="2 3">
    <name type="scientific">Salmonirosea aquatica</name>
    <dbReference type="NCBI Taxonomy" id="2654236"/>
    <lineage>
        <taxon>Bacteria</taxon>
        <taxon>Pseudomonadati</taxon>
        <taxon>Bacteroidota</taxon>
        <taxon>Cytophagia</taxon>
        <taxon>Cytophagales</taxon>
        <taxon>Spirosomataceae</taxon>
        <taxon>Salmonirosea</taxon>
    </lineage>
</organism>
<proteinExistence type="predicted"/>
<reference evidence="2 3" key="1">
    <citation type="submission" date="2019-10" db="EMBL/GenBank/DDBJ databases">
        <title>Draft Genome Sequence of Cytophagaceae sp. SJW1-29.</title>
        <authorList>
            <person name="Choi A."/>
        </authorList>
    </citation>
    <scope>NUCLEOTIDE SEQUENCE [LARGE SCALE GENOMIC DNA]</scope>
    <source>
        <strain evidence="2 3">SJW1-29</strain>
    </source>
</reference>
<dbReference type="EMBL" id="WHLY01000002">
    <property type="protein sequence ID" value="MPR34766.1"/>
    <property type="molecule type" value="Genomic_DNA"/>
</dbReference>
<dbReference type="PROSITE" id="PS50042">
    <property type="entry name" value="CNMP_BINDING_3"/>
    <property type="match status" value="1"/>
</dbReference>
<accession>A0A7C9F6Y6</accession>
<gene>
    <name evidence="2" type="ORF">GBK04_15735</name>
</gene>
<feature type="domain" description="Cyclic nucleotide-binding" evidence="1">
    <location>
        <begin position="48"/>
        <end position="154"/>
    </location>
</feature>